<evidence type="ECO:0000256" key="1">
    <source>
        <dbReference type="ARBA" id="ARBA00023015"/>
    </source>
</evidence>
<dbReference type="PRINTS" id="PR00455">
    <property type="entry name" value="HTHTETR"/>
</dbReference>
<keyword evidence="7" id="KW-1185">Reference proteome</keyword>
<dbReference type="InterPro" id="IPR023772">
    <property type="entry name" value="DNA-bd_HTH_TetR-type_CS"/>
</dbReference>
<dbReference type="Gene3D" id="1.10.357.10">
    <property type="entry name" value="Tetracycline Repressor, domain 2"/>
    <property type="match status" value="1"/>
</dbReference>
<dbReference type="EMBL" id="VFOZ01000001">
    <property type="protein sequence ID" value="TQL97684.1"/>
    <property type="molecule type" value="Genomic_DNA"/>
</dbReference>
<dbReference type="OrthoDB" id="9805134at2"/>
<dbReference type="InterPro" id="IPR050109">
    <property type="entry name" value="HTH-type_TetR-like_transc_reg"/>
</dbReference>
<proteinExistence type="predicted"/>
<evidence type="ECO:0000256" key="3">
    <source>
        <dbReference type="ARBA" id="ARBA00023163"/>
    </source>
</evidence>
<dbReference type="AlphaFoldDB" id="A0A543CKP6"/>
<protein>
    <submittedName>
        <fullName evidence="6">TetR family transcriptional regulator</fullName>
    </submittedName>
</protein>
<dbReference type="RefSeq" id="WP_141956385.1">
    <property type="nucleotide sequence ID" value="NZ_VFOZ01000001.1"/>
</dbReference>
<dbReference type="PANTHER" id="PTHR30055:SF234">
    <property type="entry name" value="HTH-TYPE TRANSCRIPTIONAL REGULATOR BETI"/>
    <property type="match status" value="1"/>
</dbReference>
<dbReference type="SUPFAM" id="SSF46689">
    <property type="entry name" value="Homeodomain-like"/>
    <property type="match status" value="1"/>
</dbReference>
<evidence type="ECO:0000313" key="7">
    <source>
        <dbReference type="Proteomes" id="UP000316096"/>
    </source>
</evidence>
<feature type="DNA-binding region" description="H-T-H motif" evidence="4">
    <location>
        <begin position="32"/>
        <end position="51"/>
    </location>
</feature>
<dbReference type="GO" id="GO:0000976">
    <property type="term" value="F:transcription cis-regulatory region binding"/>
    <property type="evidence" value="ECO:0007669"/>
    <property type="project" value="TreeGrafter"/>
</dbReference>
<evidence type="ECO:0000259" key="5">
    <source>
        <dbReference type="PROSITE" id="PS50977"/>
    </source>
</evidence>
<organism evidence="6 7">
    <name type="scientific">Actinoallomurus bryophytorum</name>
    <dbReference type="NCBI Taxonomy" id="1490222"/>
    <lineage>
        <taxon>Bacteria</taxon>
        <taxon>Bacillati</taxon>
        <taxon>Actinomycetota</taxon>
        <taxon>Actinomycetes</taxon>
        <taxon>Streptosporangiales</taxon>
        <taxon>Thermomonosporaceae</taxon>
        <taxon>Actinoallomurus</taxon>
    </lineage>
</organism>
<feature type="domain" description="HTH tetR-type" evidence="5">
    <location>
        <begin position="9"/>
        <end position="69"/>
    </location>
</feature>
<evidence type="ECO:0000256" key="4">
    <source>
        <dbReference type="PROSITE-ProRule" id="PRU00335"/>
    </source>
</evidence>
<evidence type="ECO:0000256" key="2">
    <source>
        <dbReference type="ARBA" id="ARBA00023125"/>
    </source>
</evidence>
<reference evidence="6 7" key="1">
    <citation type="submission" date="2019-06" db="EMBL/GenBank/DDBJ databases">
        <title>Sequencing the genomes of 1000 actinobacteria strains.</title>
        <authorList>
            <person name="Klenk H.-P."/>
        </authorList>
    </citation>
    <scope>NUCLEOTIDE SEQUENCE [LARGE SCALE GENOMIC DNA]</scope>
    <source>
        <strain evidence="6 7">DSM 102200</strain>
    </source>
</reference>
<dbReference type="PANTHER" id="PTHR30055">
    <property type="entry name" value="HTH-TYPE TRANSCRIPTIONAL REGULATOR RUTR"/>
    <property type="match status" value="1"/>
</dbReference>
<keyword evidence="3" id="KW-0804">Transcription</keyword>
<comment type="caution">
    <text evidence="6">The sequence shown here is derived from an EMBL/GenBank/DDBJ whole genome shotgun (WGS) entry which is preliminary data.</text>
</comment>
<sequence length="191" mass="20693">MSRKAEQGEATRGALVDAALALFTAGGFADTSTTEIVRRADVTRGALYHHFADKEAVFRAAYEAIERDIFERCLTAAKGKTGIEALKAGIGAYLDACLEKPVQRILLTEGPLVLGWDRSLRFDDPHCARLLLRASVRELAPGPPEPLAHLLYGALLQAGLVIADAPGRRTEMGDAMDALVDSLFEKEPRFS</sequence>
<dbReference type="InterPro" id="IPR049484">
    <property type="entry name" value="Rv0078-like_C"/>
</dbReference>
<dbReference type="PROSITE" id="PS01081">
    <property type="entry name" value="HTH_TETR_1"/>
    <property type="match status" value="1"/>
</dbReference>
<dbReference type="Proteomes" id="UP000316096">
    <property type="component" value="Unassembled WGS sequence"/>
</dbReference>
<dbReference type="InterPro" id="IPR001647">
    <property type="entry name" value="HTH_TetR"/>
</dbReference>
<dbReference type="PROSITE" id="PS50977">
    <property type="entry name" value="HTH_TETR_2"/>
    <property type="match status" value="1"/>
</dbReference>
<gene>
    <name evidence="6" type="ORF">FB559_3284</name>
</gene>
<evidence type="ECO:0000313" key="6">
    <source>
        <dbReference type="EMBL" id="TQL97684.1"/>
    </source>
</evidence>
<accession>A0A543CKP6</accession>
<dbReference type="Pfam" id="PF21351">
    <property type="entry name" value="TetR_C_41"/>
    <property type="match status" value="1"/>
</dbReference>
<keyword evidence="1" id="KW-0805">Transcription regulation</keyword>
<dbReference type="Pfam" id="PF00440">
    <property type="entry name" value="TetR_N"/>
    <property type="match status" value="1"/>
</dbReference>
<dbReference type="InterPro" id="IPR009057">
    <property type="entry name" value="Homeodomain-like_sf"/>
</dbReference>
<name>A0A543CKP6_9ACTN</name>
<keyword evidence="2 4" id="KW-0238">DNA-binding</keyword>
<dbReference type="GO" id="GO:0003700">
    <property type="term" value="F:DNA-binding transcription factor activity"/>
    <property type="evidence" value="ECO:0007669"/>
    <property type="project" value="TreeGrafter"/>
</dbReference>